<dbReference type="Proteomes" id="UP000237684">
    <property type="component" value="Unassembled WGS sequence"/>
</dbReference>
<name>A0A2S8SRU2_9BACT</name>
<protein>
    <submittedName>
        <fullName evidence="1">Uncharacterized protein</fullName>
    </submittedName>
</protein>
<reference evidence="1 2" key="1">
    <citation type="journal article" date="2018" name="Syst. Appl. Microbiol.">
        <title>Abditibacterium utsteinense sp. nov., the first cultivated member of candidate phylum FBP, isolated from ice-free Antarctic soil samples.</title>
        <authorList>
            <person name="Tahon G."/>
            <person name="Tytgat B."/>
            <person name="Lebbe L."/>
            <person name="Carlier A."/>
            <person name="Willems A."/>
        </authorList>
    </citation>
    <scope>NUCLEOTIDE SEQUENCE [LARGE SCALE GENOMIC DNA]</scope>
    <source>
        <strain evidence="1 2">LMG 29911</strain>
    </source>
</reference>
<comment type="caution">
    <text evidence="1">The sequence shown here is derived from an EMBL/GenBank/DDBJ whole genome shotgun (WGS) entry which is preliminary data.</text>
</comment>
<evidence type="ECO:0000313" key="2">
    <source>
        <dbReference type="Proteomes" id="UP000237684"/>
    </source>
</evidence>
<evidence type="ECO:0000313" key="1">
    <source>
        <dbReference type="EMBL" id="PQV63505.1"/>
    </source>
</evidence>
<dbReference type="InParanoid" id="A0A2S8SRU2"/>
<gene>
    <name evidence="1" type="ORF">B1R32_11166</name>
</gene>
<proteinExistence type="predicted"/>
<dbReference type="AlphaFoldDB" id="A0A2S8SRU2"/>
<keyword evidence="2" id="KW-1185">Reference proteome</keyword>
<organism evidence="1 2">
    <name type="scientific">Abditibacterium utsteinense</name>
    <dbReference type="NCBI Taxonomy" id="1960156"/>
    <lineage>
        <taxon>Bacteria</taxon>
        <taxon>Pseudomonadati</taxon>
        <taxon>Abditibacteriota</taxon>
        <taxon>Abditibacteriia</taxon>
        <taxon>Abditibacteriales</taxon>
        <taxon>Abditibacteriaceae</taxon>
        <taxon>Abditibacterium</taxon>
    </lineage>
</organism>
<sequence>MLESLPLAKPQKLNLKPFKSLKSIPLISGFLLVVVAKNPLKRIG</sequence>
<accession>A0A2S8SRU2</accession>
<dbReference type="EMBL" id="NIGF01000011">
    <property type="protein sequence ID" value="PQV63505.1"/>
    <property type="molecule type" value="Genomic_DNA"/>
</dbReference>